<gene>
    <name evidence="3" type="ORF">CUNI_LOCUS4795</name>
</gene>
<feature type="repeat" description="TPR" evidence="1">
    <location>
        <begin position="158"/>
        <end position="191"/>
    </location>
</feature>
<proteinExistence type="predicted"/>
<evidence type="ECO:0000256" key="1">
    <source>
        <dbReference type="PROSITE-ProRule" id="PRU00339"/>
    </source>
</evidence>
<dbReference type="InterPro" id="IPR019734">
    <property type="entry name" value="TPR_rpt"/>
</dbReference>
<dbReference type="Proteomes" id="UP000678393">
    <property type="component" value="Unassembled WGS sequence"/>
</dbReference>
<dbReference type="PANTHER" id="PTHR44117:SF1">
    <property type="entry name" value="INTRAFLAGELLAR TRANSPORT PROTEIN 88 HOMOLOG"/>
    <property type="match status" value="1"/>
</dbReference>
<dbReference type="Pfam" id="PF13424">
    <property type="entry name" value="TPR_12"/>
    <property type="match status" value="1"/>
</dbReference>
<dbReference type="GO" id="GO:1905515">
    <property type="term" value="P:non-motile cilium assembly"/>
    <property type="evidence" value="ECO:0007669"/>
    <property type="project" value="TreeGrafter"/>
</dbReference>
<comment type="caution">
    <text evidence="3">The sequence shown here is derived from an EMBL/GenBank/DDBJ whole genome shotgun (WGS) entry which is preliminary data.</text>
</comment>
<dbReference type="GO" id="GO:0005814">
    <property type="term" value="C:centriole"/>
    <property type="evidence" value="ECO:0007669"/>
    <property type="project" value="TreeGrafter"/>
</dbReference>
<evidence type="ECO:0000313" key="4">
    <source>
        <dbReference type="Proteomes" id="UP000678393"/>
    </source>
</evidence>
<dbReference type="GO" id="GO:0042073">
    <property type="term" value="P:intraciliary transport"/>
    <property type="evidence" value="ECO:0007669"/>
    <property type="project" value="TreeGrafter"/>
</dbReference>
<dbReference type="PROSITE" id="PS50005">
    <property type="entry name" value="TPR"/>
    <property type="match status" value="2"/>
</dbReference>
<accession>A0A8S3YPW2</accession>
<feature type="compositionally biased region" description="Basic and acidic residues" evidence="2">
    <location>
        <begin position="17"/>
        <end position="30"/>
    </location>
</feature>
<dbReference type="GO" id="GO:0019894">
    <property type="term" value="F:kinesin binding"/>
    <property type="evidence" value="ECO:0007669"/>
    <property type="project" value="TreeGrafter"/>
</dbReference>
<protein>
    <submittedName>
        <fullName evidence="3">Uncharacterized protein</fullName>
    </submittedName>
</protein>
<dbReference type="PANTHER" id="PTHR44117">
    <property type="entry name" value="INTRAFLAGELLAR TRANSPORT PROTEIN 88 HOMOLOG"/>
    <property type="match status" value="1"/>
</dbReference>
<dbReference type="GO" id="GO:0097546">
    <property type="term" value="C:ciliary base"/>
    <property type="evidence" value="ECO:0007669"/>
    <property type="project" value="TreeGrafter"/>
</dbReference>
<dbReference type="AlphaFoldDB" id="A0A8S3YPW2"/>
<evidence type="ECO:0000313" key="3">
    <source>
        <dbReference type="EMBL" id="CAG5119237.1"/>
    </source>
</evidence>
<name>A0A8S3YPW2_9EUPU</name>
<keyword evidence="1" id="KW-0802">TPR repeat</keyword>
<dbReference type="SMART" id="SM00028">
    <property type="entry name" value="TPR"/>
    <property type="match status" value="3"/>
</dbReference>
<feature type="non-terminal residue" evidence="3">
    <location>
        <position position="325"/>
    </location>
</feature>
<dbReference type="GO" id="GO:0036064">
    <property type="term" value="C:ciliary basal body"/>
    <property type="evidence" value="ECO:0007669"/>
    <property type="project" value="TreeGrafter"/>
</dbReference>
<organism evidence="3 4">
    <name type="scientific">Candidula unifasciata</name>
    <dbReference type="NCBI Taxonomy" id="100452"/>
    <lineage>
        <taxon>Eukaryota</taxon>
        <taxon>Metazoa</taxon>
        <taxon>Spiralia</taxon>
        <taxon>Lophotrochozoa</taxon>
        <taxon>Mollusca</taxon>
        <taxon>Gastropoda</taxon>
        <taxon>Heterobranchia</taxon>
        <taxon>Euthyneura</taxon>
        <taxon>Panpulmonata</taxon>
        <taxon>Eupulmonata</taxon>
        <taxon>Stylommatophora</taxon>
        <taxon>Helicina</taxon>
        <taxon>Helicoidea</taxon>
        <taxon>Geomitridae</taxon>
        <taxon>Candidula</taxon>
    </lineage>
</organism>
<feature type="repeat" description="TPR" evidence="1">
    <location>
        <begin position="197"/>
        <end position="230"/>
    </location>
</feature>
<dbReference type="Gene3D" id="1.25.40.10">
    <property type="entry name" value="Tetratricopeptide repeat domain"/>
    <property type="match status" value="1"/>
</dbReference>
<dbReference type="Pfam" id="PF13174">
    <property type="entry name" value="TPR_6"/>
    <property type="match status" value="1"/>
</dbReference>
<feature type="region of interest" description="Disordered" evidence="2">
    <location>
        <begin position="14"/>
        <end position="51"/>
    </location>
</feature>
<sequence length="325" mass="37082">MSLIARNVTNLTVGVSDSKDGDQPHSESRKVANLTVGVSDSKEGGQPHRRGPIPLTVSALEKAKEAGRKERLLVRQREMLARKVTNLTALEKAKEAGRKERLLVRQREMLAMADQINLDLTYSVLFNLANQYVANEMYQEAINTYQVIVKNRMFSNAGRLKVNMGNIYFKQRNFQKAIKFYRMALDQVPNTHKEMRTKIMQNIGITFVKMGQYNDAITSFEHIMSEAANFKTGFNLILCYSAMGDREKMRSGFAKLLTVELNVDDEDKYLAHGDDKQYNLVLEVIKNDSLRQIEREKKYEAERCIKYAAKIISPAIEGSFSEGYD</sequence>
<dbReference type="FunFam" id="1.25.40.10:FF:000283">
    <property type="entry name" value="Intraflagellar transport 88"/>
    <property type="match status" value="1"/>
</dbReference>
<dbReference type="InterPro" id="IPR011990">
    <property type="entry name" value="TPR-like_helical_dom_sf"/>
</dbReference>
<dbReference type="OrthoDB" id="1926212at2759"/>
<dbReference type="EMBL" id="CAJHNH020000671">
    <property type="protein sequence ID" value="CAG5119237.1"/>
    <property type="molecule type" value="Genomic_DNA"/>
</dbReference>
<keyword evidence="4" id="KW-1185">Reference proteome</keyword>
<dbReference type="SUPFAM" id="SSF48452">
    <property type="entry name" value="TPR-like"/>
    <property type="match status" value="1"/>
</dbReference>
<reference evidence="3" key="1">
    <citation type="submission" date="2021-04" db="EMBL/GenBank/DDBJ databases">
        <authorList>
            <consortium name="Molecular Ecology Group"/>
        </authorList>
    </citation>
    <scope>NUCLEOTIDE SEQUENCE</scope>
</reference>
<dbReference type="GO" id="GO:0097730">
    <property type="term" value="C:non-motile cilium"/>
    <property type="evidence" value="ECO:0007669"/>
    <property type="project" value="TreeGrafter"/>
</dbReference>
<evidence type="ECO:0000256" key="2">
    <source>
        <dbReference type="SAM" id="MobiDB-lite"/>
    </source>
</evidence>